<dbReference type="PANTHER" id="PTHR22546">
    <property type="entry name" value="PREMATURE OVARIAN FAILURE, 1B"/>
    <property type="match status" value="1"/>
</dbReference>
<reference evidence="4" key="1">
    <citation type="submission" date="2025-08" db="UniProtKB">
        <authorList>
            <consortium name="Ensembl"/>
        </authorList>
    </citation>
    <scope>IDENTIFICATION</scope>
</reference>
<accession>A0A8C8YIB6</accession>
<evidence type="ECO:0000313" key="5">
    <source>
        <dbReference type="Proteomes" id="UP000694414"/>
    </source>
</evidence>
<feature type="coiled-coil region" evidence="1">
    <location>
        <begin position="503"/>
        <end position="530"/>
    </location>
</feature>
<dbReference type="GO" id="GO:0070830">
    <property type="term" value="P:bicellular tight junction assembly"/>
    <property type="evidence" value="ECO:0007669"/>
    <property type="project" value="TreeGrafter"/>
</dbReference>
<dbReference type="Pfam" id="PF24617">
    <property type="entry name" value="POF1B_HlH"/>
    <property type="match status" value="1"/>
</dbReference>
<dbReference type="GeneTree" id="ENSGT00390000000141"/>
<dbReference type="Proteomes" id="UP000694414">
    <property type="component" value="Unplaced"/>
</dbReference>
<name>A0A8C8YIB6_PROSS</name>
<evidence type="ECO:0000256" key="2">
    <source>
        <dbReference type="SAM" id="MobiDB-lite"/>
    </source>
</evidence>
<evidence type="ECO:0000256" key="1">
    <source>
        <dbReference type="SAM" id="Coils"/>
    </source>
</evidence>
<reference evidence="4" key="2">
    <citation type="submission" date="2025-09" db="UniProtKB">
        <authorList>
            <consortium name="Ensembl"/>
        </authorList>
    </citation>
    <scope>IDENTIFICATION</scope>
</reference>
<dbReference type="GO" id="GO:0005923">
    <property type="term" value="C:bicellular tight junction"/>
    <property type="evidence" value="ECO:0007669"/>
    <property type="project" value="TreeGrafter"/>
</dbReference>
<keyword evidence="5" id="KW-1185">Reference proteome</keyword>
<gene>
    <name evidence="4" type="primary">POF1B</name>
</gene>
<feature type="coiled-coil region" evidence="1">
    <location>
        <begin position="335"/>
        <end position="439"/>
    </location>
</feature>
<keyword evidence="1" id="KW-0175">Coiled coil</keyword>
<feature type="region of interest" description="Disordered" evidence="2">
    <location>
        <begin position="1"/>
        <end position="21"/>
    </location>
</feature>
<dbReference type="AlphaFoldDB" id="A0A8C8YIB6"/>
<evidence type="ECO:0000259" key="3">
    <source>
        <dbReference type="Pfam" id="PF24617"/>
    </source>
</evidence>
<dbReference type="InterPro" id="IPR056240">
    <property type="entry name" value="POF1B_HlH"/>
</dbReference>
<organism evidence="4 5">
    <name type="scientific">Prolemur simus</name>
    <name type="common">Greater bamboo lemur</name>
    <name type="synonym">Hapalemur simus</name>
    <dbReference type="NCBI Taxonomy" id="1328070"/>
    <lineage>
        <taxon>Eukaryota</taxon>
        <taxon>Metazoa</taxon>
        <taxon>Chordata</taxon>
        <taxon>Craniata</taxon>
        <taxon>Vertebrata</taxon>
        <taxon>Euteleostomi</taxon>
        <taxon>Mammalia</taxon>
        <taxon>Eutheria</taxon>
        <taxon>Euarchontoglires</taxon>
        <taxon>Primates</taxon>
        <taxon>Strepsirrhini</taxon>
        <taxon>Lemuriformes</taxon>
        <taxon>Lemuridae</taxon>
        <taxon>Prolemur</taxon>
    </lineage>
</organism>
<dbReference type="GO" id="GO:0005912">
    <property type="term" value="C:adherens junction"/>
    <property type="evidence" value="ECO:0007669"/>
    <property type="project" value="TreeGrafter"/>
</dbReference>
<dbReference type="Ensembl" id="ENSPSMT00000001495.1">
    <property type="protein sequence ID" value="ENSPSMP00000001308.1"/>
    <property type="gene ID" value="ENSPSMG00000000966.1"/>
</dbReference>
<evidence type="ECO:0000313" key="4">
    <source>
        <dbReference type="Ensembl" id="ENSPSMP00000001308.1"/>
    </source>
</evidence>
<dbReference type="PANTHER" id="PTHR22546:SF0">
    <property type="entry name" value="PROTEIN POF1B"/>
    <property type="match status" value="1"/>
</dbReference>
<dbReference type="GO" id="GO:0007015">
    <property type="term" value="P:actin filament organization"/>
    <property type="evidence" value="ECO:0007669"/>
    <property type="project" value="TreeGrafter"/>
</dbReference>
<protein>
    <submittedName>
        <fullName evidence="4">POF1B actin binding protein</fullName>
    </submittedName>
</protein>
<dbReference type="GO" id="GO:0005884">
    <property type="term" value="C:actin filament"/>
    <property type="evidence" value="ECO:0007669"/>
    <property type="project" value="TreeGrafter"/>
</dbReference>
<dbReference type="GO" id="GO:0051015">
    <property type="term" value="F:actin filament binding"/>
    <property type="evidence" value="ECO:0007669"/>
    <property type="project" value="TreeGrafter"/>
</dbReference>
<dbReference type="InterPro" id="IPR026186">
    <property type="entry name" value="POF1B"/>
</dbReference>
<sequence>MSSSYWNETSRSSRGTQQPPEVLRCEPQHYHCYHQSNQAQQIPEKNVVYERVRTYSGPMNKVVQALDPISSREVLSPLNTASSYQNLVWSDHSQELHSPTPKISTSAPNALHITHNTEQELHSPTVKVTAYPQTTIRRYIVQNPEQEPLSPFLRGGHFFPGNNVIYEKTIRKVEKLNMNQECHPEVQCHHHIVQQPQIIHSPHCQQSHSSQQIQTITGSDSTSTNIGNEMCHGGLSQIHEQVVIQDDGPEKLDPKYFGELLADLSRKNMDLYHCLLEHLQRIGGSKQDFESTEESEDIESLIPKGLSEFTKQQIRYILQMRGMSDKSLRLVLSTFSNIREELGHLQNDLTSLENDKIRLEKDLTFKDTQIKEYEELLASVRANNRQQQQGLQDSSSKCQALEENNLSLRHTLSDMEYTLKELEYCKRNLEQENKNLRMQVSETFPGPMLQAKMDEIGNHYTEMVKNLRMEKDREICKLRSQLNQYQKDVSRREGSCSDFQFKLHELTSLLEEKDSLIKRQSEELSKLRQEIYSSHNQPSSGGRTTITTKKYRTQYPILGLLYDDYEYIPPGSDTQTIVIEKTEDKWTCP</sequence>
<proteinExistence type="predicted"/>
<feature type="compositionally biased region" description="Polar residues" evidence="2">
    <location>
        <begin position="1"/>
        <end position="19"/>
    </location>
</feature>
<feature type="domain" description="POF1B helix-loop-helix" evidence="3">
    <location>
        <begin position="255"/>
        <end position="335"/>
    </location>
</feature>
<dbReference type="GO" id="GO:0003382">
    <property type="term" value="P:epithelial cell morphogenesis"/>
    <property type="evidence" value="ECO:0007669"/>
    <property type="project" value="TreeGrafter"/>
</dbReference>